<dbReference type="InterPro" id="IPR001387">
    <property type="entry name" value="Cro/C1-type_HTH"/>
</dbReference>
<dbReference type="SUPFAM" id="SSF47413">
    <property type="entry name" value="lambda repressor-like DNA-binding domains"/>
    <property type="match status" value="1"/>
</dbReference>
<protein>
    <submittedName>
        <fullName evidence="2">Helix-turn-helix transcriptional regulator</fullName>
    </submittedName>
</protein>
<dbReference type="Pfam" id="PF01381">
    <property type="entry name" value="HTH_3"/>
    <property type="match status" value="1"/>
</dbReference>
<dbReference type="Proteomes" id="UP000403266">
    <property type="component" value="Unassembled WGS sequence"/>
</dbReference>
<sequence length="77" mass="8699">MNRPEVIGGRLKALRLALGYRQAKAFCDFIRVTDTAWNNWEHGRRTVPIDVASRIALNTGASLDWIYHGFGHALPVH</sequence>
<evidence type="ECO:0000313" key="3">
    <source>
        <dbReference type="Proteomes" id="UP000403266"/>
    </source>
</evidence>
<proteinExistence type="predicted"/>
<organism evidence="2 3">
    <name type="scientific">Microvirga tunisiensis</name>
    <dbReference type="NCBI Taxonomy" id="2108360"/>
    <lineage>
        <taxon>Bacteria</taxon>
        <taxon>Pseudomonadati</taxon>
        <taxon>Pseudomonadota</taxon>
        <taxon>Alphaproteobacteria</taxon>
        <taxon>Hyphomicrobiales</taxon>
        <taxon>Methylobacteriaceae</taxon>
        <taxon>Microvirga</taxon>
    </lineage>
</organism>
<comment type="caution">
    <text evidence="2">The sequence shown here is derived from an EMBL/GenBank/DDBJ whole genome shotgun (WGS) entry which is preliminary data.</text>
</comment>
<dbReference type="InterPro" id="IPR010982">
    <property type="entry name" value="Lambda_DNA-bd_dom_sf"/>
</dbReference>
<dbReference type="CDD" id="cd00093">
    <property type="entry name" value="HTH_XRE"/>
    <property type="match status" value="1"/>
</dbReference>
<evidence type="ECO:0000313" key="2">
    <source>
        <dbReference type="EMBL" id="MPR30612.1"/>
    </source>
</evidence>
<accession>A0A5N7MUF7</accession>
<dbReference type="OrthoDB" id="8235893at2"/>
<gene>
    <name evidence="2" type="ORF">FS320_37890</name>
</gene>
<dbReference type="Gene3D" id="1.10.260.40">
    <property type="entry name" value="lambda repressor-like DNA-binding domains"/>
    <property type="match status" value="1"/>
</dbReference>
<dbReference type="AlphaFoldDB" id="A0A5N7MUF7"/>
<dbReference type="GO" id="GO:0003677">
    <property type="term" value="F:DNA binding"/>
    <property type="evidence" value="ECO:0007669"/>
    <property type="project" value="InterPro"/>
</dbReference>
<evidence type="ECO:0000259" key="1">
    <source>
        <dbReference type="PROSITE" id="PS50943"/>
    </source>
</evidence>
<reference evidence="2 3" key="1">
    <citation type="journal article" date="2019" name="Syst. Appl. Microbiol.">
        <title>Microvirga tunisiensis sp. nov., a root nodule symbiotic bacterium isolated from Lupinus micranthus and L. luteus grown in Northern Tunisia.</title>
        <authorList>
            <person name="Msaddak A."/>
            <person name="Rejili M."/>
            <person name="Duran D."/>
            <person name="Mars M."/>
            <person name="Palacios J.M."/>
            <person name="Ruiz-Argueso T."/>
            <person name="Rey L."/>
            <person name="Imperial J."/>
        </authorList>
    </citation>
    <scope>NUCLEOTIDE SEQUENCE [LARGE SCALE GENOMIC DNA]</scope>
    <source>
        <strain evidence="2 3">Lmie10</strain>
    </source>
</reference>
<dbReference type="PROSITE" id="PS50943">
    <property type="entry name" value="HTH_CROC1"/>
    <property type="match status" value="1"/>
</dbReference>
<keyword evidence="3" id="KW-1185">Reference proteome</keyword>
<feature type="domain" description="HTH cro/C1-type" evidence="1">
    <location>
        <begin position="11"/>
        <end position="66"/>
    </location>
</feature>
<name>A0A5N7MUF7_9HYPH</name>
<dbReference type="EMBL" id="VOSK01000406">
    <property type="protein sequence ID" value="MPR30612.1"/>
    <property type="molecule type" value="Genomic_DNA"/>
</dbReference>
<dbReference type="SMART" id="SM00530">
    <property type="entry name" value="HTH_XRE"/>
    <property type="match status" value="1"/>
</dbReference>
<dbReference type="RefSeq" id="WP_152717435.1">
    <property type="nucleotide sequence ID" value="NZ_VOSJ01000432.1"/>
</dbReference>